<dbReference type="GO" id="GO:1901135">
    <property type="term" value="P:carbohydrate derivative metabolic process"/>
    <property type="evidence" value="ECO:0007669"/>
    <property type="project" value="InterPro"/>
</dbReference>
<dbReference type="Gene3D" id="1.10.10.10">
    <property type="entry name" value="Winged helix-like DNA-binding domain superfamily/Winged helix DNA-binding domain"/>
    <property type="match status" value="1"/>
</dbReference>
<proteinExistence type="predicted"/>
<dbReference type="InterPro" id="IPR047640">
    <property type="entry name" value="RpiR-like"/>
</dbReference>
<keyword evidence="1" id="KW-0805">Transcription regulation</keyword>
<dbReference type="Pfam" id="PF01380">
    <property type="entry name" value="SIS"/>
    <property type="match status" value="1"/>
</dbReference>
<feature type="domain" description="HTH rpiR-type" evidence="4">
    <location>
        <begin position="1"/>
        <end position="77"/>
    </location>
</feature>
<dbReference type="PROSITE" id="PS51071">
    <property type="entry name" value="HTH_RPIR"/>
    <property type="match status" value="1"/>
</dbReference>
<dbReference type="InterPro" id="IPR046348">
    <property type="entry name" value="SIS_dom_sf"/>
</dbReference>
<evidence type="ECO:0000313" key="6">
    <source>
        <dbReference type="EMBL" id="ASS93833.1"/>
    </source>
</evidence>
<keyword evidence="2" id="KW-0238">DNA-binding</keyword>
<dbReference type="InterPro" id="IPR009057">
    <property type="entry name" value="Homeodomain-like_sf"/>
</dbReference>
<evidence type="ECO:0000259" key="4">
    <source>
        <dbReference type="PROSITE" id="PS51071"/>
    </source>
</evidence>
<dbReference type="AlphaFoldDB" id="A0A223EF51"/>
<dbReference type="SUPFAM" id="SSF46689">
    <property type="entry name" value="Homeodomain-like"/>
    <property type="match status" value="1"/>
</dbReference>
<sequence>MDLQQKVKEVFPDLSTGQKKVAKYLLVHSHTFAVTSAQNLGKNIGVSETTIIRFCYSLGLSGYAELQKLIRNQLIYESSSLNEYHSSKLEAANQPNFMAQVMGQDIISIEKTMKNLSNEDFSKTVDKLAAADNVLISGHRLSFSAAHWLTFTLRLVREEVHLYRPDTDDIFLLLDKMTENSVFVAISFHRYVKETVKITEMAKKAGAFVIGVTDSELAPIAEYTDILLPISTPRTSTIDTAPVLFSLLNSLVAGVSIKDEQGFKERKAIYDAFNQDDYFF</sequence>
<feature type="domain" description="SIS" evidence="5">
    <location>
        <begin position="124"/>
        <end position="261"/>
    </location>
</feature>
<evidence type="ECO:0000256" key="3">
    <source>
        <dbReference type="ARBA" id="ARBA00023163"/>
    </source>
</evidence>
<dbReference type="RefSeq" id="WP_063235642.1">
    <property type="nucleotide sequence ID" value="NZ_BCVO01000028.1"/>
</dbReference>
<dbReference type="GO" id="GO:0003700">
    <property type="term" value="F:DNA-binding transcription factor activity"/>
    <property type="evidence" value="ECO:0007669"/>
    <property type="project" value="InterPro"/>
</dbReference>
<evidence type="ECO:0000313" key="7">
    <source>
        <dbReference type="Proteomes" id="UP000214618"/>
    </source>
</evidence>
<dbReference type="GO" id="GO:0097367">
    <property type="term" value="F:carbohydrate derivative binding"/>
    <property type="evidence" value="ECO:0007669"/>
    <property type="project" value="InterPro"/>
</dbReference>
<dbReference type="GeneID" id="56472577"/>
<dbReference type="Proteomes" id="UP000214618">
    <property type="component" value="Chromosome"/>
</dbReference>
<dbReference type="EMBL" id="CP017704">
    <property type="protein sequence ID" value="ASS93833.1"/>
    <property type="molecule type" value="Genomic_DNA"/>
</dbReference>
<dbReference type="CDD" id="cd05013">
    <property type="entry name" value="SIS_RpiR"/>
    <property type="match status" value="1"/>
</dbReference>
<protein>
    <submittedName>
        <fullName evidence="6">Transcriptional regulator</fullName>
    </submittedName>
</protein>
<dbReference type="InterPro" id="IPR035472">
    <property type="entry name" value="RpiR-like_SIS"/>
</dbReference>
<dbReference type="SUPFAM" id="SSF53697">
    <property type="entry name" value="SIS domain"/>
    <property type="match status" value="1"/>
</dbReference>
<organism evidence="6 7">
    <name type="scientific">Peribacillus simplex NBRC 15720 = DSM 1321</name>
    <dbReference type="NCBI Taxonomy" id="1349754"/>
    <lineage>
        <taxon>Bacteria</taxon>
        <taxon>Bacillati</taxon>
        <taxon>Bacillota</taxon>
        <taxon>Bacilli</taxon>
        <taxon>Bacillales</taxon>
        <taxon>Bacillaceae</taxon>
        <taxon>Peribacillus</taxon>
    </lineage>
</organism>
<gene>
    <name evidence="6" type="ORF">BS1321_07515</name>
</gene>
<dbReference type="PANTHER" id="PTHR30514:SF18">
    <property type="entry name" value="RPIR-FAMILY TRANSCRIPTIONAL REGULATOR"/>
    <property type="match status" value="1"/>
</dbReference>
<dbReference type="Gene3D" id="3.40.50.10490">
    <property type="entry name" value="Glucose-6-phosphate isomerase like protein, domain 1"/>
    <property type="match status" value="1"/>
</dbReference>
<dbReference type="GO" id="GO:0003677">
    <property type="term" value="F:DNA binding"/>
    <property type="evidence" value="ECO:0007669"/>
    <property type="project" value="UniProtKB-KW"/>
</dbReference>
<dbReference type="InterPro" id="IPR000281">
    <property type="entry name" value="HTH_RpiR"/>
</dbReference>
<dbReference type="Pfam" id="PF01418">
    <property type="entry name" value="HTH_6"/>
    <property type="match status" value="1"/>
</dbReference>
<dbReference type="InterPro" id="IPR036388">
    <property type="entry name" value="WH-like_DNA-bd_sf"/>
</dbReference>
<evidence type="ECO:0000259" key="5">
    <source>
        <dbReference type="PROSITE" id="PS51464"/>
    </source>
</evidence>
<accession>A0A223EF51</accession>
<name>A0A223EF51_9BACI</name>
<dbReference type="PROSITE" id="PS51464">
    <property type="entry name" value="SIS"/>
    <property type="match status" value="1"/>
</dbReference>
<dbReference type="PANTHER" id="PTHR30514">
    <property type="entry name" value="GLUCOKINASE"/>
    <property type="match status" value="1"/>
</dbReference>
<evidence type="ECO:0000256" key="1">
    <source>
        <dbReference type="ARBA" id="ARBA00023015"/>
    </source>
</evidence>
<evidence type="ECO:0000256" key="2">
    <source>
        <dbReference type="ARBA" id="ARBA00023125"/>
    </source>
</evidence>
<reference evidence="6 7" key="1">
    <citation type="submission" date="2016-10" db="EMBL/GenBank/DDBJ databases">
        <title>The whole genome sequencing and assembly of Bacillus simplex DSM 1321 strain.</title>
        <authorList>
            <person name="Park M.-K."/>
            <person name="Lee Y.-J."/>
            <person name="Yi H."/>
            <person name="Bahn Y.-S."/>
            <person name="Kim J.F."/>
            <person name="Lee D.-W."/>
        </authorList>
    </citation>
    <scope>NUCLEOTIDE SEQUENCE [LARGE SCALE GENOMIC DNA]</scope>
    <source>
        <strain evidence="6 7">DSM 1321</strain>
    </source>
</reference>
<dbReference type="InterPro" id="IPR001347">
    <property type="entry name" value="SIS_dom"/>
</dbReference>
<keyword evidence="3" id="KW-0804">Transcription</keyword>
<dbReference type="OrthoDB" id="2930at2"/>